<accession>A0A9W4FIR0</accession>
<organism evidence="6 7">
    <name type="scientific">Mycobacterium gallinarum</name>
    <dbReference type="NCBI Taxonomy" id="39689"/>
    <lineage>
        <taxon>Bacteria</taxon>
        <taxon>Bacillati</taxon>
        <taxon>Actinomycetota</taxon>
        <taxon>Actinomycetes</taxon>
        <taxon>Mycobacteriales</taxon>
        <taxon>Mycobacteriaceae</taxon>
        <taxon>Mycobacterium</taxon>
    </lineage>
</organism>
<feature type="domain" description="HTH tetR-type" evidence="5">
    <location>
        <begin position="18"/>
        <end position="78"/>
    </location>
</feature>
<evidence type="ECO:0000256" key="2">
    <source>
        <dbReference type="ARBA" id="ARBA00023125"/>
    </source>
</evidence>
<dbReference type="PANTHER" id="PTHR30055">
    <property type="entry name" value="HTH-TYPE TRANSCRIPTIONAL REGULATOR RUTR"/>
    <property type="match status" value="1"/>
</dbReference>
<dbReference type="EMBL" id="AP022601">
    <property type="protein sequence ID" value="BBY96008.1"/>
    <property type="molecule type" value="Genomic_DNA"/>
</dbReference>
<dbReference type="SUPFAM" id="SSF48498">
    <property type="entry name" value="Tetracyclin repressor-like, C-terminal domain"/>
    <property type="match status" value="1"/>
</dbReference>
<keyword evidence="1" id="KW-0805">Transcription regulation</keyword>
<dbReference type="KEGG" id="mgau:MGALJ_56770"/>
<gene>
    <name evidence="6" type="ORF">MGALJ_56770</name>
</gene>
<evidence type="ECO:0000256" key="3">
    <source>
        <dbReference type="ARBA" id="ARBA00023163"/>
    </source>
</evidence>
<dbReference type="PROSITE" id="PS50977">
    <property type="entry name" value="HTH_TETR_2"/>
    <property type="match status" value="1"/>
</dbReference>
<sequence length="200" mass="21746">MLMGMSPRAPTGAALLQPHITRAITDAVLDEWAERGYGRLAMEGVAKRAGVGKSALYRRWPSKQAMAIAVLGELGVSLAAAPDTGSLRSDLTEMIASLLAWLNHPQASRILPDLIAETTRDPALGRAVKAMLGDPRRERSRVVFERAIVRGELPAATNIDLVLDLVPSAIYWRQTIRGVPVTEDYVEQLTEMILRAIAPS</sequence>
<keyword evidence="2 4" id="KW-0238">DNA-binding</keyword>
<evidence type="ECO:0000256" key="1">
    <source>
        <dbReference type="ARBA" id="ARBA00023015"/>
    </source>
</evidence>
<dbReference type="PANTHER" id="PTHR30055:SF148">
    <property type="entry name" value="TETR-FAMILY TRANSCRIPTIONAL REGULATOR"/>
    <property type="match status" value="1"/>
</dbReference>
<feature type="DNA-binding region" description="H-T-H motif" evidence="4">
    <location>
        <begin position="41"/>
        <end position="60"/>
    </location>
</feature>
<keyword evidence="7" id="KW-1185">Reference proteome</keyword>
<dbReference type="InterPro" id="IPR001647">
    <property type="entry name" value="HTH_TetR"/>
</dbReference>
<dbReference type="Pfam" id="PF16859">
    <property type="entry name" value="TetR_C_11"/>
    <property type="match status" value="1"/>
</dbReference>
<protein>
    <submittedName>
        <fullName evidence="6">TetR family transcriptional regulator</fullName>
    </submittedName>
</protein>
<evidence type="ECO:0000313" key="7">
    <source>
        <dbReference type="Proteomes" id="UP000465785"/>
    </source>
</evidence>
<dbReference type="InterPro" id="IPR036271">
    <property type="entry name" value="Tet_transcr_reg_TetR-rel_C_sf"/>
</dbReference>
<dbReference type="AlphaFoldDB" id="A0A9W4FIR0"/>
<dbReference type="Gene3D" id="1.10.357.10">
    <property type="entry name" value="Tetracycline Repressor, domain 2"/>
    <property type="match status" value="1"/>
</dbReference>
<dbReference type="PRINTS" id="PR00455">
    <property type="entry name" value="HTHTETR"/>
</dbReference>
<dbReference type="Pfam" id="PF00440">
    <property type="entry name" value="TetR_N"/>
    <property type="match status" value="1"/>
</dbReference>
<dbReference type="InterPro" id="IPR009057">
    <property type="entry name" value="Homeodomain-like_sf"/>
</dbReference>
<dbReference type="GO" id="GO:0000976">
    <property type="term" value="F:transcription cis-regulatory region binding"/>
    <property type="evidence" value="ECO:0007669"/>
    <property type="project" value="TreeGrafter"/>
</dbReference>
<evidence type="ECO:0000256" key="4">
    <source>
        <dbReference type="PROSITE-ProRule" id="PRU00335"/>
    </source>
</evidence>
<evidence type="ECO:0000313" key="6">
    <source>
        <dbReference type="EMBL" id="BBY96008.1"/>
    </source>
</evidence>
<dbReference type="GO" id="GO:0003700">
    <property type="term" value="F:DNA-binding transcription factor activity"/>
    <property type="evidence" value="ECO:0007669"/>
    <property type="project" value="TreeGrafter"/>
</dbReference>
<proteinExistence type="predicted"/>
<dbReference type="InterPro" id="IPR011075">
    <property type="entry name" value="TetR_C"/>
</dbReference>
<dbReference type="Proteomes" id="UP000465785">
    <property type="component" value="Chromosome"/>
</dbReference>
<name>A0A9W4FIR0_9MYCO</name>
<dbReference type="InterPro" id="IPR050109">
    <property type="entry name" value="HTH-type_TetR-like_transc_reg"/>
</dbReference>
<dbReference type="SUPFAM" id="SSF46689">
    <property type="entry name" value="Homeodomain-like"/>
    <property type="match status" value="1"/>
</dbReference>
<reference evidence="6 7" key="1">
    <citation type="journal article" date="2019" name="Emerg. Microbes Infect.">
        <title>Comprehensive subspecies identification of 175 nontuberculous mycobacteria species based on 7547 genomic profiles.</title>
        <authorList>
            <person name="Matsumoto Y."/>
            <person name="Kinjo T."/>
            <person name="Motooka D."/>
            <person name="Nabeya D."/>
            <person name="Jung N."/>
            <person name="Uechi K."/>
            <person name="Horii T."/>
            <person name="Iida T."/>
            <person name="Fujita J."/>
            <person name="Nakamura S."/>
        </authorList>
    </citation>
    <scope>NUCLEOTIDE SEQUENCE [LARGE SCALE GENOMIC DNA]</scope>
    <source>
        <strain evidence="6 7">JCM 6399</strain>
    </source>
</reference>
<keyword evidence="3" id="KW-0804">Transcription</keyword>
<evidence type="ECO:0000259" key="5">
    <source>
        <dbReference type="PROSITE" id="PS50977"/>
    </source>
</evidence>
<dbReference type="Gene3D" id="1.10.10.60">
    <property type="entry name" value="Homeodomain-like"/>
    <property type="match status" value="1"/>
</dbReference>